<organism evidence="1 2">
    <name type="scientific">Nocardioides euryhalodurans</name>
    <dbReference type="NCBI Taxonomy" id="2518370"/>
    <lineage>
        <taxon>Bacteria</taxon>
        <taxon>Bacillati</taxon>
        <taxon>Actinomycetota</taxon>
        <taxon>Actinomycetes</taxon>
        <taxon>Propionibacteriales</taxon>
        <taxon>Nocardioidaceae</taxon>
        <taxon>Nocardioides</taxon>
    </lineage>
</organism>
<dbReference type="KEGG" id="noy:EXE57_02290"/>
<keyword evidence="2" id="KW-1185">Reference proteome</keyword>
<sequence length="92" mass="9438">MLTLTENASTVVKGIAEQIPEANGLRITAGDTQPPSFDVAPAANAEPGDAVVEQEGATVYLDGGAADVLDDKVLDASVDQEGRVEFALAPQD</sequence>
<proteinExistence type="predicted"/>
<dbReference type="OrthoDB" id="4868950at2"/>
<protein>
    <submittedName>
        <fullName evidence="1">Fe-S cluster assembly protein HesB</fullName>
    </submittedName>
</protein>
<name>A0A4P7GH70_9ACTN</name>
<dbReference type="InterPro" id="IPR035903">
    <property type="entry name" value="HesB-like_dom_sf"/>
</dbReference>
<accession>A0A4P7GH70</accession>
<dbReference type="Gene3D" id="2.60.300.12">
    <property type="entry name" value="HesB-like domain"/>
    <property type="match status" value="1"/>
</dbReference>
<dbReference type="EMBL" id="CP038267">
    <property type="protein sequence ID" value="QBR91228.1"/>
    <property type="molecule type" value="Genomic_DNA"/>
</dbReference>
<dbReference type="SUPFAM" id="SSF89360">
    <property type="entry name" value="HesB-like domain"/>
    <property type="match status" value="1"/>
</dbReference>
<evidence type="ECO:0000313" key="1">
    <source>
        <dbReference type="EMBL" id="QBR91228.1"/>
    </source>
</evidence>
<evidence type="ECO:0000313" key="2">
    <source>
        <dbReference type="Proteomes" id="UP000294894"/>
    </source>
</evidence>
<gene>
    <name evidence="1" type="ORF">EXE57_02290</name>
</gene>
<dbReference type="Proteomes" id="UP000294894">
    <property type="component" value="Chromosome"/>
</dbReference>
<dbReference type="RefSeq" id="WP_135073627.1">
    <property type="nucleotide sequence ID" value="NZ_CP038267.1"/>
</dbReference>
<dbReference type="AlphaFoldDB" id="A0A4P7GH70"/>
<reference evidence="1 2" key="1">
    <citation type="submission" date="2019-03" db="EMBL/GenBank/DDBJ databases">
        <title>Three New Species of Nocardioides, Nocardioides euryhalodurans sp. nov., Nocardioides seonyuensis sp. nov. and Nocardioides eburneoflavus sp. nov., Iolated from Soil.</title>
        <authorList>
            <person name="Roh S.G."/>
            <person name="Lee C."/>
            <person name="Kim M.-K."/>
            <person name="Kim S.B."/>
        </authorList>
    </citation>
    <scope>NUCLEOTIDE SEQUENCE [LARGE SCALE GENOMIC DNA]</scope>
    <source>
        <strain evidence="1 2">MMS17-SY117</strain>
    </source>
</reference>